<keyword evidence="6" id="KW-1185">Reference proteome</keyword>
<dbReference type="Proteomes" id="UP000324927">
    <property type="component" value="Unassembled WGS sequence"/>
</dbReference>
<organism evidence="5 6">
    <name type="scientific">Azospirillum lipoferum</name>
    <dbReference type="NCBI Taxonomy" id="193"/>
    <lineage>
        <taxon>Bacteria</taxon>
        <taxon>Pseudomonadati</taxon>
        <taxon>Pseudomonadota</taxon>
        <taxon>Alphaproteobacteria</taxon>
        <taxon>Rhodospirillales</taxon>
        <taxon>Azospirillaceae</taxon>
        <taxon>Azospirillum</taxon>
    </lineage>
</organism>
<dbReference type="EMBL" id="VTTN01000012">
    <property type="protein sequence ID" value="KAA0593191.1"/>
    <property type="molecule type" value="Genomic_DNA"/>
</dbReference>
<dbReference type="InterPro" id="IPR016169">
    <property type="entry name" value="FAD-bd_PCMH_sub2"/>
</dbReference>
<dbReference type="GO" id="GO:1903457">
    <property type="term" value="P:lactate catabolic process"/>
    <property type="evidence" value="ECO:0007669"/>
    <property type="project" value="TreeGrafter"/>
</dbReference>
<dbReference type="PANTHER" id="PTHR11748">
    <property type="entry name" value="D-LACTATE DEHYDROGENASE"/>
    <property type="match status" value="1"/>
</dbReference>
<dbReference type="PANTHER" id="PTHR11748:SF111">
    <property type="entry name" value="D-LACTATE DEHYDROGENASE, MITOCHONDRIAL-RELATED"/>
    <property type="match status" value="1"/>
</dbReference>
<dbReference type="GO" id="GO:0008720">
    <property type="term" value="F:D-lactate dehydrogenase (NAD+) activity"/>
    <property type="evidence" value="ECO:0007669"/>
    <property type="project" value="TreeGrafter"/>
</dbReference>
<dbReference type="GO" id="GO:0004458">
    <property type="term" value="F:D-lactate dehydrogenase (cytochrome) activity"/>
    <property type="evidence" value="ECO:0007669"/>
    <property type="project" value="TreeGrafter"/>
</dbReference>
<comment type="caution">
    <text evidence="5">The sequence shown here is derived from an EMBL/GenBank/DDBJ whole genome shotgun (WGS) entry which is preliminary data.</text>
</comment>
<evidence type="ECO:0000256" key="2">
    <source>
        <dbReference type="ARBA" id="ARBA00022630"/>
    </source>
</evidence>
<evidence type="ECO:0000259" key="4">
    <source>
        <dbReference type="PROSITE" id="PS51387"/>
    </source>
</evidence>
<dbReference type="RefSeq" id="WP_149233788.1">
    <property type="nucleotide sequence ID" value="NZ_JALJXJ010000013.1"/>
</dbReference>
<keyword evidence="3" id="KW-0274">FAD</keyword>
<dbReference type="SUPFAM" id="SSF56176">
    <property type="entry name" value="FAD-binding/transporter-associated domain-like"/>
    <property type="match status" value="1"/>
</dbReference>
<accession>A0A5A9GFK8</accession>
<dbReference type="Gene3D" id="3.30.43.10">
    <property type="entry name" value="Uridine Diphospho-n-acetylenolpyruvylglucosamine Reductase, domain 2"/>
    <property type="match status" value="1"/>
</dbReference>
<reference evidence="5 6" key="1">
    <citation type="submission" date="2019-08" db="EMBL/GenBank/DDBJ databases">
        <authorList>
            <person name="Grouzdev D."/>
            <person name="Tikhonova E."/>
            <person name="Kravchenko I."/>
        </authorList>
    </citation>
    <scope>NUCLEOTIDE SEQUENCE [LARGE SCALE GENOMIC DNA]</scope>
    <source>
        <strain evidence="5 6">59b</strain>
    </source>
</reference>
<evidence type="ECO:0000313" key="5">
    <source>
        <dbReference type="EMBL" id="KAA0593191.1"/>
    </source>
</evidence>
<evidence type="ECO:0000256" key="3">
    <source>
        <dbReference type="ARBA" id="ARBA00022827"/>
    </source>
</evidence>
<dbReference type="Pfam" id="PF01565">
    <property type="entry name" value="FAD_binding_4"/>
    <property type="match status" value="1"/>
</dbReference>
<dbReference type="InterPro" id="IPR016166">
    <property type="entry name" value="FAD-bd_PCMH"/>
</dbReference>
<dbReference type="PROSITE" id="PS51387">
    <property type="entry name" value="FAD_PCMH"/>
    <property type="match status" value="1"/>
</dbReference>
<evidence type="ECO:0000256" key="1">
    <source>
        <dbReference type="ARBA" id="ARBA00008000"/>
    </source>
</evidence>
<name>A0A5A9GFK8_AZOLI</name>
<dbReference type="AlphaFoldDB" id="A0A5A9GFK8"/>
<dbReference type="InterPro" id="IPR036318">
    <property type="entry name" value="FAD-bd_PCMH-like_sf"/>
</dbReference>
<dbReference type="InterPro" id="IPR016167">
    <property type="entry name" value="FAD-bd_PCMH_sub1"/>
</dbReference>
<proteinExistence type="inferred from homology"/>
<protein>
    <submittedName>
        <fullName evidence="5">FAD-binding oxidoreductase</fullName>
    </submittedName>
</protein>
<dbReference type="OrthoDB" id="9815648at2"/>
<dbReference type="Gene3D" id="3.30.465.10">
    <property type="match status" value="1"/>
</dbReference>
<comment type="similarity">
    <text evidence="1">Belongs to the FAD-binding oxidoreductase/transferase type 4 family.</text>
</comment>
<feature type="domain" description="FAD-binding PCMH-type" evidence="4">
    <location>
        <begin position="50"/>
        <end position="236"/>
    </location>
</feature>
<sequence>MSRKIELPPQVRSELERIVGARHISTDPAMLSAHAWNTGVGKVPGAEKFAGIWPVAVVLPESTEEVAAVVKCCARHKLHFKAHSTGYGSMSNACSPETVVIDLRRMNRLEIDAKNRMAIIGPYATAGALQAEALKHGLTCHIVGAGPAHSPLASATSLLGVGVTSQGTSMNARNLLSWEWVTPQGDIVRGGTAGSGCGWFAGEGPGPGVRGMIRGFCGAAGGLGVFTRIGYKLYPVPVTGPQEPTGRLPQLGMRIPDNAGFLHAVWPDWDSHRAATFELLDENLCFAMLRMPPDHIGWTVTGSNADYVDQVKRGALPEVAQPASDRNWTLLTLSRSPAEHAWRLGVVKEIVRRTGGRILELTDEHAEVLFRNLFTSQFVPRVLRPSGGITTSFGVLDSFHFLPRAMEAGQECLAGENLPGGKLVEGGREEHWSWPHEGRYLWTENIINFDPASKPARIAAARALLDHFAISWKNPVGVMALGLGPVMELQGEQIGAPQRYIRQVKNRLDPGNASRSNEYVLPVVPKPVAAALPMLKPVILSRPVLGLMSRVVGTKGM</sequence>
<gene>
    <name evidence="5" type="ORF">FZ942_24960</name>
</gene>
<keyword evidence="2" id="KW-0285">Flavoprotein</keyword>
<dbReference type="InterPro" id="IPR006094">
    <property type="entry name" value="Oxid_FAD_bind_N"/>
</dbReference>
<dbReference type="GO" id="GO:0071949">
    <property type="term" value="F:FAD binding"/>
    <property type="evidence" value="ECO:0007669"/>
    <property type="project" value="InterPro"/>
</dbReference>
<evidence type="ECO:0000313" key="6">
    <source>
        <dbReference type="Proteomes" id="UP000324927"/>
    </source>
</evidence>